<reference evidence="1" key="1">
    <citation type="submission" date="2020-02" db="EMBL/GenBank/DDBJ databases">
        <title>Flavobacterium sp. genome.</title>
        <authorList>
            <person name="Jung H.S."/>
            <person name="Baek J.H."/>
            <person name="Jeon C.O."/>
        </authorList>
    </citation>
    <scope>NUCLEOTIDE SEQUENCE</scope>
    <source>
        <strain evidence="1">SE-s28</strain>
    </source>
</reference>
<protein>
    <submittedName>
        <fullName evidence="1">Uncharacterized protein</fullName>
    </submittedName>
</protein>
<dbReference type="AlphaFoldDB" id="A0A972FLH5"/>
<keyword evidence="2" id="KW-1185">Reference proteome</keyword>
<comment type="caution">
    <text evidence="1">The sequence shown here is derived from an EMBL/GenBank/DDBJ whole genome shotgun (WGS) entry which is preliminary data.</text>
</comment>
<evidence type="ECO:0000313" key="1">
    <source>
        <dbReference type="EMBL" id="NMH27842.1"/>
    </source>
</evidence>
<proteinExistence type="predicted"/>
<dbReference type="Proteomes" id="UP000712080">
    <property type="component" value="Unassembled WGS sequence"/>
</dbReference>
<organism evidence="1 2">
    <name type="scientific">Flavobacterium silvaticum</name>
    <dbReference type="NCBI Taxonomy" id="1852020"/>
    <lineage>
        <taxon>Bacteria</taxon>
        <taxon>Pseudomonadati</taxon>
        <taxon>Bacteroidota</taxon>
        <taxon>Flavobacteriia</taxon>
        <taxon>Flavobacteriales</taxon>
        <taxon>Flavobacteriaceae</taxon>
        <taxon>Flavobacterium</taxon>
    </lineage>
</organism>
<evidence type="ECO:0000313" key="2">
    <source>
        <dbReference type="Proteomes" id="UP000712080"/>
    </source>
</evidence>
<gene>
    <name evidence="1" type="ORF">G6047_07350</name>
</gene>
<sequence>MKKVLLLLLCVALSKCGQKSNETNVTAGEQPFFTFDRVDYYHLDIDRNGFDSIVRNENKSRKEQALLQILQQNIPVSTIDTLFIPNMGMLDFHQTLIDPKHHVELAKLFSVNKPAPGTKTACEPIFKDVLIFRQKQKVIGVAKLSFDCDKSYIVGARYPSGGFGAGGEFAKLKQLLSE</sequence>
<dbReference type="RefSeq" id="WP_169526884.1">
    <property type="nucleotide sequence ID" value="NZ_JAAMPU010000103.1"/>
</dbReference>
<dbReference type="EMBL" id="JAAMPU010000103">
    <property type="protein sequence ID" value="NMH27842.1"/>
    <property type="molecule type" value="Genomic_DNA"/>
</dbReference>
<accession>A0A972FLH5</accession>
<name>A0A972FLH5_9FLAO</name>